<dbReference type="AlphaFoldDB" id="A0A0D2RB26"/>
<dbReference type="Gramene" id="KJB28994">
    <property type="protein sequence ID" value="KJB28994"/>
    <property type="gene ID" value="B456_005G079000"/>
</dbReference>
<proteinExistence type="predicted"/>
<feature type="transmembrane region" description="Helical" evidence="1">
    <location>
        <begin position="12"/>
        <end position="33"/>
    </location>
</feature>
<keyword evidence="1" id="KW-0812">Transmembrane</keyword>
<dbReference type="Proteomes" id="UP000032304">
    <property type="component" value="Chromosome 5"/>
</dbReference>
<dbReference type="OMA" id="ISDLCYQ"/>
<keyword evidence="1" id="KW-1133">Transmembrane helix</keyword>
<evidence type="ECO:0000256" key="1">
    <source>
        <dbReference type="SAM" id="Phobius"/>
    </source>
</evidence>
<feature type="transmembrane region" description="Helical" evidence="1">
    <location>
        <begin position="39"/>
        <end position="62"/>
    </location>
</feature>
<reference evidence="2 3" key="1">
    <citation type="journal article" date="2012" name="Nature">
        <title>Repeated polyploidization of Gossypium genomes and the evolution of spinnable cotton fibres.</title>
        <authorList>
            <person name="Paterson A.H."/>
            <person name="Wendel J.F."/>
            <person name="Gundlach H."/>
            <person name="Guo H."/>
            <person name="Jenkins J."/>
            <person name="Jin D."/>
            <person name="Llewellyn D."/>
            <person name="Showmaker K.C."/>
            <person name="Shu S."/>
            <person name="Udall J."/>
            <person name="Yoo M.J."/>
            <person name="Byers R."/>
            <person name="Chen W."/>
            <person name="Doron-Faigenboim A."/>
            <person name="Duke M.V."/>
            <person name="Gong L."/>
            <person name="Grimwood J."/>
            <person name="Grover C."/>
            <person name="Grupp K."/>
            <person name="Hu G."/>
            <person name="Lee T.H."/>
            <person name="Li J."/>
            <person name="Lin L."/>
            <person name="Liu T."/>
            <person name="Marler B.S."/>
            <person name="Page J.T."/>
            <person name="Roberts A.W."/>
            <person name="Romanel E."/>
            <person name="Sanders W.S."/>
            <person name="Szadkowski E."/>
            <person name="Tan X."/>
            <person name="Tang H."/>
            <person name="Xu C."/>
            <person name="Wang J."/>
            <person name="Wang Z."/>
            <person name="Zhang D."/>
            <person name="Zhang L."/>
            <person name="Ashrafi H."/>
            <person name="Bedon F."/>
            <person name="Bowers J.E."/>
            <person name="Brubaker C.L."/>
            <person name="Chee P.W."/>
            <person name="Das S."/>
            <person name="Gingle A.R."/>
            <person name="Haigler C.H."/>
            <person name="Harker D."/>
            <person name="Hoffmann L.V."/>
            <person name="Hovav R."/>
            <person name="Jones D.C."/>
            <person name="Lemke C."/>
            <person name="Mansoor S."/>
            <person name="ur Rahman M."/>
            <person name="Rainville L.N."/>
            <person name="Rambani A."/>
            <person name="Reddy U.K."/>
            <person name="Rong J.K."/>
            <person name="Saranga Y."/>
            <person name="Scheffler B.E."/>
            <person name="Scheffler J.A."/>
            <person name="Stelly D.M."/>
            <person name="Triplett B.A."/>
            <person name="Van Deynze A."/>
            <person name="Vaslin M.F."/>
            <person name="Waghmare V.N."/>
            <person name="Walford S.A."/>
            <person name="Wright R.J."/>
            <person name="Zaki E.A."/>
            <person name="Zhang T."/>
            <person name="Dennis E.S."/>
            <person name="Mayer K.F."/>
            <person name="Peterson D.G."/>
            <person name="Rokhsar D.S."/>
            <person name="Wang X."/>
            <person name="Schmutz J."/>
        </authorList>
    </citation>
    <scope>NUCLEOTIDE SEQUENCE [LARGE SCALE GENOMIC DNA]</scope>
</reference>
<name>A0A0D2RB26_GOSRA</name>
<evidence type="ECO:0000313" key="3">
    <source>
        <dbReference type="Proteomes" id="UP000032304"/>
    </source>
</evidence>
<evidence type="ECO:0000313" key="2">
    <source>
        <dbReference type="EMBL" id="KJB28994.1"/>
    </source>
</evidence>
<keyword evidence="1" id="KW-0472">Membrane</keyword>
<gene>
    <name evidence="2" type="ORF">B456_005G079000</name>
</gene>
<sequence>MEQLFLIFISDLCYQQLHQTSNIIFFFFFFFFVSYEEQLFSFSLSLFPLFLHINSVLIWWRLVMKINEFKKLQMTHHSYEI</sequence>
<accession>A0A0D2RB26</accession>
<protein>
    <submittedName>
        <fullName evidence="2">Uncharacterized protein</fullName>
    </submittedName>
</protein>
<organism evidence="2 3">
    <name type="scientific">Gossypium raimondii</name>
    <name type="common">Peruvian cotton</name>
    <name type="synonym">Gossypium klotzschianum subsp. raimondii</name>
    <dbReference type="NCBI Taxonomy" id="29730"/>
    <lineage>
        <taxon>Eukaryota</taxon>
        <taxon>Viridiplantae</taxon>
        <taxon>Streptophyta</taxon>
        <taxon>Embryophyta</taxon>
        <taxon>Tracheophyta</taxon>
        <taxon>Spermatophyta</taxon>
        <taxon>Magnoliopsida</taxon>
        <taxon>eudicotyledons</taxon>
        <taxon>Gunneridae</taxon>
        <taxon>Pentapetalae</taxon>
        <taxon>rosids</taxon>
        <taxon>malvids</taxon>
        <taxon>Malvales</taxon>
        <taxon>Malvaceae</taxon>
        <taxon>Malvoideae</taxon>
        <taxon>Gossypium</taxon>
    </lineage>
</organism>
<dbReference type="EMBL" id="CM001744">
    <property type="protein sequence ID" value="KJB28994.1"/>
    <property type="molecule type" value="Genomic_DNA"/>
</dbReference>
<keyword evidence="3" id="KW-1185">Reference proteome</keyword>